<dbReference type="Proteomes" id="UP001262754">
    <property type="component" value="Unassembled WGS sequence"/>
</dbReference>
<evidence type="ECO:0000313" key="1">
    <source>
        <dbReference type="EMBL" id="MDR6533089.1"/>
    </source>
</evidence>
<dbReference type="RefSeq" id="WP_310033823.1">
    <property type="nucleotide sequence ID" value="NZ_JAVDRL010000011.1"/>
</dbReference>
<dbReference type="EMBL" id="JAVDRL010000011">
    <property type="protein sequence ID" value="MDR6533089.1"/>
    <property type="molecule type" value="Genomic_DNA"/>
</dbReference>
<evidence type="ECO:0000313" key="2">
    <source>
        <dbReference type="Proteomes" id="UP001262754"/>
    </source>
</evidence>
<accession>A0ABU1N3R5</accession>
<name>A0ABU1N3R5_9CAUL</name>
<organism evidence="1 2">
    <name type="scientific">Caulobacter rhizosphaerae</name>
    <dbReference type="NCBI Taxonomy" id="2010972"/>
    <lineage>
        <taxon>Bacteria</taxon>
        <taxon>Pseudomonadati</taxon>
        <taxon>Pseudomonadota</taxon>
        <taxon>Alphaproteobacteria</taxon>
        <taxon>Caulobacterales</taxon>
        <taxon>Caulobacteraceae</taxon>
        <taxon>Caulobacter</taxon>
    </lineage>
</organism>
<gene>
    <name evidence="1" type="ORF">J2800_003850</name>
</gene>
<evidence type="ECO:0008006" key="3">
    <source>
        <dbReference type="Google" id="ProtNLM"/>
    </source>
</evidence>
<reference evidence="1 2" key="1">
    <citation type="submission" date="2023-07" db="EMBL/GenBank/DDBJ databases">
        <title>Sorghum-associated microbial communities from plants grown in Nebraska, USA.</title>
        <authorList>
            <person name="Schachtman D."/>
        </authorList>
    </citation>
    <scope>NUCLEOTIDE SEQUENCE [LARGE SCALE GENOMIC DNA]</scope>
    <source>
        <strain evidence="1 2">DS2154</strain>
    </source>
</reference>
<comment type="caution">
    <text evidence="1">The sequence shown here is derived from an EMBL/GenBank/DDBJ whole genome shotgun (WGS) entry which is preliminary data.</text>
</comment>
<proteinExistence type="predicted"/>
<keyword evidence="2" id="KW-1185">Reference proteome</keyword>
<sequence length="416" mass="44986">MAYDADAAAVGISQVYWDKGLKYFTNGDDATTAIQNLYLDWKPPFDLGSLAAIIGALYADTYWAALPSDGQRMSVTQLANDLSAAIGVNLSDATRAAQFAFSRWYGLFVRGNMANSGEIPKQGTLTSSPDVLVNGSSPMIPRLIITNWNQDTWGPKPGLKNYAYGRSQSLNIGVPITQPTVRMYYTDAGFVPPPSSWIQVFTYDDQLESSPLVDINGGQTLVPGTRSASKLAFGVNFPGTGHYCMITAAASEYFANKPNAGQGNWDSATWLQCNGAAGWHNLDVSSTGEAFLKFYNQDDSAERFAFEAHCHQVDKGAKVSLAIDGLLRSTEAAITADYQVVSAEVEAPPHHVGELAVRFGKLPPGSSVTFYKYWVLPVGHPYHPHAARLVGDFDALVSGQPVRVPMGDYTFIGPED</sequence>
<protein>
    <recommendedName>
        <fullName evidence="3">Tail protein</fullName>
    </recommendedName>
</protein>